<dbReference type="InterPro" id="IPR029055">
    <property type="entry name" value="Ntn_hydrolases_N"/>
</dbReference>
<keyword evidence="8" id="KW-0028">Amino-acid biosynthesis</keyword>
<comment type="similarity">
    <text evidence="2">Belongs to the asparagine synthetase family.</text>
</comment>
<dbReference type="InterPro" id="IPR017932">
    <property type="entry name" value="GATase_2_dom"/>
</dbReference>
<dbReference type="Pfam" id="PF00733">
    <property type="entry name" value="Asn_synthase"/>
    <property type="match status" value="1"/>
</dbReference>
<dbReference type="Gene3D" id="3.40.50.620">
    <property type="entry name" value="HUPs"/>
    <property type="match status" value="1"/>
</dbReference>
<evidence type="ECO:0000259" key="11">
    <source>
        <dbReference type="PROSITE" id="PS51278"/>
    </source>
</evidence>
<evidence type="ECO:0000256" key="2">
    <source>
        <dbReference type="ARBA" id="ARBA00005752"/>
    </source>
</evidence>
<evidence type="ECO:0000256" key="8">
    <source>
        <dbReference type="PIRSR" id="PIRSR001589-1"/>
    </source>
</evidence>
<dbReference type="EMBL" id="MHKO01000059">
    <property type="protein sequence ID" value="OGY90825.1"/>
    <property type="molecule type" value="Genomic_DNA"/>
</dbReference>
<protein>
    <recommendedName>
        <fullName evidence="3">asparagine synthase (glutamine-hydrolyzing)</fullName>
        <ecNumber evidence="3">6.3.5.4</ecNumber>
    </recommendedName>
</protein>
<feature type="binding site" evidence="9">
    <location>
        <position position="284"/>
    </location>
    <ligand>
        <name>ATP</name>
        <dbReference type="ChEBI" id="CHEBI:30616"/>
    </ligand>
</feature>
<dbReference type="GO" id="GO:0004066">
    <property type="term" value="F:asparagine synthase (glutamine-hydrolyzing) activity"/>
    <property type="evidence" value="ECO:0007669"/>
    <property type="project" value="UniProtKB-EC"/>
</dbReference>
<name>A0A1G2BNW4_9BACT</name>
<dbReference type="PIRSF" id="PIRSF001589">
    <property type="entry name" value="Asn_synthetase_glu-h"/>
    <property type="match status" value="1"/>
</dbReference>
<proteinExistence type="inferred from homology"/>
<dbReference type="InterPro" id="IPR001962">
    <property type="entry name" value="Asn_synthase"/>
</dbReference>
<evidence type="ECO:0000256" key="9">
    <source>
        <dbReference type="PIRSR" id="PIRSR001589-2"/>
    </source>
</evidence>
<keyword evidence="8" id="KW-0061">Asparagine biosynthesis</keyword>
<sequence>MCGITGFIGRGDASLLKKMSDTLTHRGPDGEGFYYQGNVGLGHRRLSIIDVKGGAQPIYNEDKTIIIVFNGEIYNFQDLKQGLLQSGHKFTSQTDTEVIVHLYEEAGESVFAKLNGMFAIAIWDSRLKKIILGRDRLGKKPLYYSQQNGNFVFASELKALMPYPDIDFVLDQAQLRKYFFYDYIPCPHTPWKNVYKLGPAEYLVFDQGKVEIKKYWRPNFQATDTAPDIADAQNELDARLRQAVASRLVSDVPLGIFLSGGIDSSTIAWYASQDASQKIKTFSIDFKEKTFGEGKFARQVAKHIGSDHYEAILTSQDALDIVAKVGQHLDEPLADASVLPTYLLSDFTKKTVTVALGGDGADELFCGYQTFQAEYFYGFYRHLPALAKKILTRIVNNLPMSGDSYFSLDFKLRKFVQAASNPLVRHQNWLSTFSLAELPNLFMPDHFNQEDLLDDITDFSAAVNHFDDWSKIIAFYQRFYMQERVLVKVDRASMLASLEVRAPFLDYELADFVNHLPLNYKIRANKTKFLLKELMAGRLPPEIIGRPKKGFAVPLAQWFRSGNLNELWLDLATPENVVKTGILSYNYVDNLFKQHLSHKQNNGQKLWSILTFLLWQQAYLVKK</sequence>
<feature type="domain" description="Glutamine amidotransferase type-2" evidence="11">
    <location>
        <begin position="2"/>
        <end position="208"/>
    </location>
</feature>
<comment type="catalytic activity">
    <reaction evidence="7">
        <text>L-aspartate + L-glutamine + ATP + H2O = L-asparagine + L-glutamate + AMP + diphosphate + H(+)</text>
        <dbReference type="Rhea" id="RHEA:12228"/>
        <dbReference type="ChEBI" id="CHEBI:15377"/>
        <dbReference type="ChEBI" id="CHEBI:15378"/>
        <dbReference type="ChEBI" id="CHEBI:29985"/>
        <dbReference type="ChEBI" id="CHEBI:29991"/>
        <dbReference type="ChEBI" id="CHEBI:30616"/>
        <dbReference type="ChEBI" id="CHEBI:33019"/>
        <dbReference type="ChEBI" id="CHEBI:58048"/>
        <dbReference type="ChEBI" id="CHEBI:58359"/>
        <dbReference type="ChEBI" id="CHEBI:456215"/>
        <dbReference type="EC" id="6.3.5.4"/>
    </reaction>
</comment>
<keyword evidence="6 8" id="KW-0315">Glutamine amidotransferase</keyword>
<keyword evidence="4 9" id="KW-0547">Nucleotide-binding</keyword>
<dbReference type="CDD" id="cd01991">
    <property type="entry name" value="Asn_synthase_B_C"/>
    <property type="match status" value="1"/>
</dbReference>
<dbReference type="GO" id="GO:0005524">
    <property type="term" value="F:ATP binding"/>
    <property type="evidence" value="ECO:0007669"/>
    <property type="project" value="UniProtKB-KW"/>
</dbReference>
<dbReference type="PANTHER" id="PTHR43284">
    <property type="entry name" value="ASPARAGINE SYNTHETASE (GLUTAMINE-HYDROLYZING)"/>
    <property type="match status" value="1"/>
</dbReference>
<reference evidence="12 13" key="1">
    <citation type="journal article" date="2016" name="Nat. Commun.">
        <title>Thousands of microbial genomes shed light on interconnected biogeochemical processes in an aquifer system.</title>
        <authorList>
            <person name="Anantharaman K."/>
            <person name="Brown C.T."/>
            <person name="Hug L.A."/>
            <person name="Sharon I."/>
            <person name="Castelle C.J."/>
            <person name="Probst A.J."/>
            <person name="Thomas B.C."/>
            <person name="Singh A."/>
            <person name="Wilkins M.J."/>
            <person name="Karaoz U."/>
            <person name="Brodie E.L."/>
            <person name="Williams K.H."/>
            <person name="Hubbard S.S."/>
            <person name="Banfield J.F."/>
        </authorList>
    </citation>
    <scope>NUCLEOTIDE SEQUENCE [LARGE SCALE GENOMIC DNA]</scope>
</reference>
<dbReference type="SUPFAM" id="SSF52402">
    <property type="entry name" value="Adenine nucleotide alpha hydrolases-like"/>
    <property type="match status" value="1"/>
</dbReference>
<dbReference type="Proteomes" id="UP000178109">
    <property type="component" value="Unassembled WGS sequence"/>
</dbReference>
<feature type="binding site" evidence="9">
    <location>
        <position position="95"/>
    </location>
    <ligand>
        <name>L-glutamine</name>
        <dbReference type="ChEBI" id="CHEBI:58359"/>
    </ligand>
</feature>
<gene>
    <name evidence="12" type="ORF">A3H70_03785</name>
</gene>
<feature type="active site" description="For GATase activity" evidence="8">
    <location>
        <position position="2"/>
    </location>
</feature>
<dbReference type="InterPro" id="IPR051786">
    <property type="entry name" value="ASN_synthetase/amidase"/>
</dbReference>
<evidence type="ECO:0000313" key="13">
    <source>
        <dbReference type="Proteomes" id="UP000178109"/>
    </source>
</evidence>
<organism evidence="12 13">
    <name type="scientific">Candidatus Komeilibacteria bacterium RIFCSPLOWO2_02_FULL_48_11</name>
    <dbReference type="NCBI Taxonomy" id="1798553"/>
    <lineage>
        <taxon>Bacteria</taxon>
        <taxon>Candidatus Komeiliibacteriota</taxon>
    </lineage>
</organism>
<dbReference type="GO" id="GO:0006529">
    <property type="term" value="P:asparagine biosynthetic process"/>
    <property type="evidence" value="ECO:0007669"/>
    <property type="project" value="UniProtKB-KW"/>
</dbReference>
<evidence type="ECO:0000256" key="6">
    <source>
        <dbReference type="ARBA" id="ARBA00022962"/>
    </source>
</evidence>
<dbReference type="PROSITE" id="PS51278">
    <property type="entry name" value="GATASE_TYPE_2"/>
    <property type="match status" value="1"/>
</dbReference>
<dbReference type="GO" id="GO:0005829">
    <property type="term" value="C:cytosol"/>
    <property type="evidence" value="ECO:0007669"/>
    <property type="project" value="TreeGrafter"/>
</dbReference>
<dbReference type="PANTHER" id="PTHR43284:SF1">
    <property type="entry name" value="ASPARAGINE SYNTHETASE"/>
    <property type="match status" value="1"/>
</dbReference>
<feature type="site" description="Important for beta-aspartyl-AMP intermediate formation" evidence="10">
    <location>
        <position position="359"/>
    </location>
</feature>
<accession>A0A1G2BNW4</accession>
<evidence type="ECO:0000256" key="3">
    <source>
        <dbReference type="ARBA" id="ARBA00012737"/>
    </source>
</evidence>
<dbReference type="STRING" id="1798553.A3H70_03785"/>
<evidence type="ECO:0000256" key="7">
    <source>
        <dbReference type="ARBA" id="ARBA00048741"/>
    </source>
</evidence>
<evidence type="ECO:0000256" key="4">
    <source>
        <dbReference type="ARBA" id="ARBA00022741"/>
    </source>
</evidence>
<dbReference type="InterPro" id="IPR006426">
    <property type="entry name" value="Asn_synth_AEB"/>
</dbReference>
<evidence type="ECO:0000256" key="5">
    <source>
        <dbReference type="ARBA" id="ARBA00022840"/>
    </source>
</evidence>
<evidence type="ECO:0000313" key="12">
    <source>
        <dbReference type="EMBL" id="OGY90825.1"/>
    </source>
</evidence>
<comment type="pathway">
    <text evidence="1">Amino-acid biosynthesis; L-asparagine biosynthesis; L-asparagine from L-aspartate (L-Gln route): step 1/1.</text>
</comment>
<dbReference type="NCBIfam" id="TIGR01536">
    <property type="entry name" value="asn_synth_AEB"/>
    <property type="match status" value="1"/>
</dbReference>
<dbReference type="Pfam" id="PF13537">
    <property type="entry name" value="GATase_7"/>
    <property type="match status" value="1"/>
</dbReference>
<dbReference type="AlphaFoldDB" id="A0A1G2BNW4"/>
<dbReference type="SUPFAM" id="SSF56235">
    <property type="entry name" value="N-terminal nucleophile aminohydrolases (Ntn hydrolases)"/>
    <property type="match status" value="1"/>
</dbReference>
<dbReference type="CDD" id="cd00712">
    <property type="entry name" value="AsnB"/>
    <property type="match status" value="1"/>
</dbReference>
<dbReference type="InterPro" id="IPR033738">
    <property type="entry name" value="AsnB_N"/>
</dbReference>
<dbReference type="EC" id="6.3.5.4" evidence="3"/>
<evidence type="ECO:0000256" key="10">
    <source>
        <dbReference type="PIRSR" id="PIRSR001589-3"/>
    </source>
</evidence>
<comment type="caution">
    <text evidence="12">The sequence shown here is derived from an EMBL/GenBank/DDBJ whole genome shotgun (WGS) entry which is preliminary data.</text>
</comment>
<evidence type="ECO:0000256" key="1">
    <source>
        <dbReference type="ARBA" id="ARBA00005187"/>
    </source>
</evidence>
<dbReference type="Gene3D" id="3.60.20.10">
    <property type="entry name" value="Glutamine Phosphoribosylpyrophosphate, subunit 1, domain 1"/>
    <property type="match status" value="1"/>
</dbReference>
<dbReference type="InterPro" id="IPR014729">
    <property type="entry name" value="Rossmann-like_a/b/a_fold"/>
</dbReference>
<keyword evidence="5 9" id="KW-0067">ATP-binding</keyword>